<keyword evidence="1" id="KW-0732">Signal</keyword>
<organism evidence="2 3">
    <name type="scientific">Dyadobacter psychrophilus</name>
    <dbReference type="NCBI Taxonomy" id="651661"/>
    <lineage>
        <taxon>Bacteria</taxon>
        <taxon>Pseudomonadati</taxon>
        <taxon>Bacteroidota</taxon>
        <taxon>Cytophagia</taxon>
        <taxon>Cytophagales</taxon>
        <taxon>Spirosomataceae</taxon>
        <taxon>Dyadobacter</taxon>
    </lineage>
</organism>
<proteinExistence type="predicted"/>
<dbReference type="STRING" id="651661.SAMN05660293_03738"/>
<evidence type="ECO:0000256" key="1">
    <source>
        <dbReference type="SAM" id="SignalP"/>
    </source>
</evidence>
<accession>A0A1T5G6U2</accession>
<evidence type="ECO:0000313" key="3">
    <source>
        <dbReference type="Proteomes" id="UP000190897"/>
    </source>
</evidence>
<gene>
    <name evidence="2" type="ORF">SAMN05660293_03738</name>
</gene>
<protein>
    <submittedName>
        <fullName evidence="2">Uncharacterized protein</fullName>
    </submittedName>
</protein>
<sequence>MKYSFIFGFMLTLLTLTAHCQTVADITQIALMKPGNDSIGVVAGDSAAQLIAILGEPDQISDYYSEIDEDTLKLYKYGKNNIFFLHDKLVNWDLSDSGIWVGAVHGQTFKVGDKLVSQNQNFRQKPGTRPTAQFLGFPVTHKTGISRNLHFDSACVLQLTKGAIQLDSRVELLFDRTNKLFSIALLD</sequence>
<feature type="signal peptide" evidence="1">
    <location>
        <begin position="1"/>
        <end position="20"/>
    </location>
</feature>
<dbReference type="EMBL" id="FUZA01000005">
    <property type="protein sequence ID" value="SKC04077.1"/>
    <property type="molecule type" value="Genomic_DNA"/>
</dbReference>
<evidence type="ECO:0000313" key="2">
    <source>
        <dbReference type="EMBL" id="SKC04077.1"/>
    </source>
</evidence>
<reference evidence="3" key="1">
    <citation type="submission" date="2017-02" db="EMBL/GenBank/DDBJ databases">
        <authorList>
            <person name="Varghese N."/>
            <person name="Submissions S."/>
        </authorList>
    </citation>
    <scope>NUCLEOTIDE SEQUENCE [LARGE SCALE GENOMIC DNA]</scope>
    <source>
        <strain evidence="3">DSM 22270</strain>
    </source>
</reference>
<keyword evidence="3" id="KW-1185">Reference proteome</keyword>
<dbReference type="Proteomes" id="UP000190897">
    <property type="component" value="Unassembled WGS sequence"/>
</dbReference>
<dbReference type="AlphaFoldDB" id="A0A1T5G6U2"/>
<name>A0A1T5G6U2_9BACT</name>
<feature type="chain" id="PRO_5013092232" evidence="1">
    <location>
        <begin position="21"/>
        <end position="187"/>
    </location>
</feature>